<organism evidence="2 3">
    <name type="scientific">Mycolicibacterium elephantis DSM 44368</name>
    <dbReference type="NCBI Taxonomy" id="1335622"/>
    <lineage>
        <taxon>Bacteria</taxon>
        <taxon>Bacillati</taxon>
        <taxon>Actinomycetota</taxon>
        <taxon>Actinomycetes</taxon>
        <taxon>Mycobacteriales</taxon>
        <taxon>Mycobacteriaceae</taxon>
        <taxon>Mycolicibacterium</taxon>
    </lineage>
</organism>
<protein>
    <submittedName>
        <fullName evidence="2">Uncharacterized protein</fullName>
    </submittedName>
</protein>
<keyword evidence="3" id="KW-1185">Reference proteome</keyword>
<accession>A0A439DS23</accession>
<dbReference type="EMBL" id="ATDN01000022">
    <property type="protein sequence ID" value="RWA19005.1"/>
    <property type="molecule type" value="Genomic_DNA"/>
</dbReference>
<sequence length="69" mass="8277">MPVLQRDECRDRATQYERHLDWAVEGVDAEQRDRAADEDRESDERDERVAQRRSANLPVLQRIRHHRAP</sequence>
<gene>
    <name evidence="2" type="ORF">MELE44368_22810</name>
</gene>
<comment type="caution">
    <text evidence="2">The sequence shown here is derived from an EMBL/GenBank/DDBJ whole genome shotgun (WGS) entry which is preliminary data.</text>
</comment>
<name>A0A439DS23_9MYCO</name>
<proteinExistence type="predicted"/>
<evidence type="ECO:0000256" key="1">
    <source>
        <dbReference type="SAM" id="MobiDB-lite"/>
    </source>
</evidence>
<dbReference type="AlphaFoldDB" id="A0A439DS23"/>
<feature type="region of interest" description="Disordered" evidence="1">
    <location>
        <begin position="27"/>
        <end position="69"/>
    </location>
</feature>
<evidence type="ECO:0000313" key="2">
    <source>
        <dbReference type="EMBL" id="RWA19005.1"/>
    </source>
</evidence>
<reference evidence="2 3" key="1">
    <citation type="submission" date="2013-06" db="EMBL/GenBank/DDBJ databases">
        <title>The draft sequence of the Mycobacterium elephantis genome.</title>
        <authorList>
            <person name="Pettersson F.B."/>
            <person name="Das S."/>
            <person name="Dasgupta S."/>
            <person name="Bhattacharya A."/>
            <person name="Kirsebom L.A."/>
        </authorList>
    </citation>
    <scope>NUCLEOTIDE SEQUENCE [LARGE SCALE GENOMIC DNA]</scope>
    <source>
        <strain evidence="2 3">DSM 44368</strain>
    </source>
</reference>
<dbReference type="Proteomes" id="UP000287177">
    <property type="component" value="Unassembled WGS sequence"/>
</dbReference>
<feature type="compositionally biased region" description="Basic and acidic residues" evidence="1">
    <location>
        <begin position="29"/>
        <end position="50"/>
    </location>
</feature>
<evidence type="ECO:0000313" key="3">
    <source>
        <dbReference type="Proteomes" id="UP000287177"/>
    </source>
</evidence>